<feature type="region of interest" description="Disordered" evidence="1">
    <location>
        <begin position="33"/>
        <end position="52"/>
    </location>
</feature>
<dbReference type="Proteomes" id="UP000593568">
    <property type="component" value="Unassembled WGS sequence"/>
</dbReference>
<name>A0A7J9DRX7_9ROSI</name>
<dbReference type="AlphaFoldDB" id="A0A7J9DRX7"/>
<feature type="compositionally biased region" description="Polar residues" evidence="1">
    <location>
        <begin position="36"/>
        <end position="52"/>
    </location>
</feature>
<gene>
    <name evidence="2" type="ORF">Gotri_012922</name>
</gene>
<evidence type="ECO:0000313" key="3">
    <source>
        <dbReference type="Proteomes" id="UP000593568"/>
    </source>
</evidence>
<sequence>SIAIFSKPDSVSKKVHFSPQLQTDPRQNYLHAKSRLQPSDTPASKTLSWHLSSETKSTLKGTSQTLASNEISKPPAPASEVFQLVENGGNARAKSSAALFPASNALVPSLGITHRNLKRVGNTTQIGLLSLGAAKEDTSSHTMDFHHTSVLQRCGWICFSATYEAPLSSPQSWGQNLEGTSVLQQHRKRTIPLYYQHDAITGNQLTIPSGLELEGSKPLTAFRSLDNPKRDIIRAPVRSKSVLSSFFVKQKQMKLKAGYVA</sequence>
<evidence type="ECO:0000313" key="2">
    <source>
        <dbReference type="EMBL" id="MBA0763487.1"/>
    </source>
</evidence>
<feature type="region of interest" description="Disordered" evidence="1">
    <location>
        <begin position="1"/>
        <end position="26"/>
    </location>
</feature>
<reference evidence="2 3" key="1">
    <citation type="journal article" date="2019" name="Genome Biol. Evol.">
        <title>Insights into the evolution of the New World diploid cottons (Gossypium, subgenus Houzingenia) based on genome sequencing.</title>
        <authorList>
            <person name="Grover C.E."/>
            <person name="Arick M.A. 2nd"/>
            <person name="Thrash A."/>
            <person name="Conover J.L."/>
            <person name="Sanders W.S."/>
            <person name="Peterson D.G."/>
            <person name="Frelichowski J.E."/>
            <person name="Scheffler J.A."/>
            <person name="Scheffler B.E."/>
            <person name="Wendel J.F."/>
        </authorList>
    </citation>
    <scope>NUCLEOTIDE SEQUENCE [LARGE SCALE GENOMIC DNA]</scope>
    <source>
        <strain evidence="2">8</strain>
        <tissue evidence="2">Leaf</tissue>
    </source>
</reference>
<protein>
    <submittedName>
        <fullName evidence="2">Uncharacterized protein</fullName>
    </submittedName>
</protein>
<evidence type="ECO:0000256" key="1">
    <source>
        <dbReference type="SAM" id="MobiDB-lite"/>
    </source>
</evidence>
<proteinExistence type="predicted"/>
<keyword evidence="3" id="KW-1185">Reference proteome</keyword>
<feature type="non-terminal residue" evidence="2">
    <location>
        <position position="1"/>
    </location>
</feature>
<comment type="caution">
    <text evidence="2">The sequence shown here is derived from an EMBL/GenBank/DDBJ whole genome shotgun (WGS) entry which is preliminary data.</text>
</comment>
<dbReference type="EMBL" id="JABEZW010000004">
    <property type="protein sequence ID" value="MBA0763487.1"/>
    <property type="molecule type" value="Genomic_DNA"/>
</dbReference>
<accession>A0A7J9DRX7</accession>
<organism evidence="2 3">
    <name type="scientific">Gossypium trilobum</name>
    <dbReference type="NCBI Taxonomy" id="34281"/>
    <lineage>
        <taxon>Eukaryota</taxon>
        <taxon>Viridiplantae</taxon>
        <taxon>Streptophyta</taxon>
        <taxon>Embryophyta</taxon>
        <taxon>Tracheophyta</taxon>
        <taxon>Spermatophyta</taxon>
        <taxon>Magnoliopsida</taxon>
        <taxon>eudicotyledons</taxon>
        <taxon>Gunneridae</taxon>
        <taxon>Pentapetalae</taxon>
        <taxon>rosids</taxon>
        <taxon>malvids</taxon>
        <taxon>Malvales</taxon>
        <taxon>Malvaceae</taxon>
        <taxon>Malvoideae</taxon>
        <taxon>Gossypium</taxon>
    </lineage>
</organism>